<dbReference type="GO" id="GO:0015627">
    <property type="term" value="C:type II protein secretion system complex"/>
    <property type="evidence" value="ECO:0007669"/>
    <property type="project" value="InterPro"/>
</dbReference>
<evidence type="ECO:0000313" key="9">
    <source>
        <dbReference type="EMBL" id="VAX26314.1"/>
    </source>
</evidence>
<keyword evidence="7" id="KW-0472">Membrane</keyword>
<dbReference type="InterPro" id="IPR012902">
    <property type="entry name" value="N_methyl_site"/>
</dbReference>
<dbReference type="GO" id="GO:0005886">
    <property type="term" value="C:plasma membrane"/>
    <property type="evidence" value="ECO:0007669"/>
    <property type="project" value="UniProtKB-SubCell"/>
</dbReference>
<protein>
    <recommendedName>
        <fullName evidence="8">General secretion pathway GspH domain-containing protein</fullName>
    </recommendedName>
</protein>
<dbReference type="GO" id="GO:0015628">
    <property type="term" value="P:protein secretion by the type II secretion system"/>
    <property type="evidence" value="ECO:0007669"/>
    <property type="project" value="InterPro"/>
</dbReference>
<dbReference type="Pfam" id="PF07963">
    <property type="entry name" value="N_methyl"/>
    <property type="match status" value="1"/>
</dbReference>
<keyword evidence="3" id="KW-0488">Methylation</keyword>
<keyword evidence="4" id="KW-0997">Cell inner membrane</keyword>
<dbReference type="InterPro" id="IPR045584">
    <property type="entry name" value="Pilin-like"/>
</dbReference>
<dbReference type="NCBIfam" id="TIGR02532">
    <property type="entry name" value="IV_pilin_GFxxxE"/>
    <property type="match status" value="1"/>
</dbReference>
<gene>
    <name evidence="9" type="ORF">MNBD_NITROSPIRAE01-1087</name>
</gene>
<evidence type="ECO:0000259" key="8">
    <source>
        <dbReference type="Pfam" id="PF12019"/>
    </source>
</evidence>
<comment type="subcellular location">
    <subcellularLocation>
        <location evidence="1">Cell inner membrane</location>
        <topology evidence="1">Single-pass membrane protein</topology>
    </subcellularLocation>
</comment>
<dbReference type="SUPFAM" id="SSF54523">
    <property type="entry name" value="Pili subunits"/>
    <property type="match status" value="1"/>
</dbReference>
<evidence type="ECO:0000256" key="3">
    <source>
        <dbReference type="ARBA" id="ARBA00022481"/>
    </source>
</evidence>
<evidence type="ECO:0000256" key="6">
    <source>
        <dbReference type="ARBA" id="ARBA00022989"/>
    </source>
</evidence>
<sequence length="189" mass="20731">MGSKKGYTFIELMVVLALVGLASSIALSSHLAQKPRAQLRQASREILSQLRGIRQQSITTGQVTTICFSDDDDLLQINGDNIAVADNEYVIIPGRTKKTLPSKVRFGYPNDVTETPRGGTLSVASQDGITFNPCVSFQPNGTANSLNGQIYLTNASDNPEDNLQHESFAIDVNVTGQVRLYKWKNTQWQ</sequence>
<organism evidence="9">
    <name type="scientific">hydrothermal vent metagenome</name>
    <dbReference type="NCBI Taxonomy" id="652676"/>
    <lineage>
        <taxon>unclassified sequences</taxon>
        <taxon>metagenomes</taxon>
        <taxon>ecological metagenomes</taxon>
    </lineage>
</organism>
<proteinExistence type="predicted"/>
<keyword evidence="6" id="KW-1133">Transmembrane helix</keyword>
<keyword evidence="5" id="KW-0812">Transmembrane</keyword>
<name>A0A3B1CQX8_9ZZZZ</name>
<keyword evidence="2" id="KW-1003">Cell membrane</keyword>
<accession>A0A3B1CQX8</accession>
<dbReference type="Pfam" id="PF12019">
    <property type="entry name" value="GspH"/>
    <property type="match status" value="1"/>
</dbReference>
<dbReference type="EMBL" id="UOGF01000008">
    <property type="protein sequence ID" value="VAX26314.1"/>
    <property type="molecule type" value="Genomic_DNA"/>
</dbReference>
<feature type="domain" description="General secretion pathway GspH" evidence="8">
    <location>
        <begin position="42"/>
        <end position="174"/>
    </location>
</feature>
<evidence type="ECO:0000256" key="5">
    <source>
        <dbReference type="ARBA" id="ARBA00022692"/>
    </source>
</evidence>
<dbReference type="Gene3D" id="3.55.40.10">
    <property type="entry name" value="minor pseudopilin epsh domain"/>
    <property type="match status" value="1"/>
</dbReference>
<dbReference type="InterPro" id="IPR022346">
    <property type="entry name" value="T2SS_GspH"/>
</dbReference>
<evidence type="ECO:0000256" key="7">
    <source>
        <dbReference type="ARBA" id="ARBA00023136"/>
    </source>
</evidence>
<reference evidence="9" key="1">
    <citation type="submission" date="2018-06" db="EMBL/GenBank/DDBJ databases">
        <authorList>
            <person name="Zhirakovskaya E."/>
        </authorList>
    </citation>
    <scope>NUCLEOTIDE SEQUENCE</scope>
</reference>
<evidence type="ECO:0000256" key="1">
    <source>
        <dbReference type="ARBA" id="ARBA00004377"/>
    </source>
</evidence>
<evidence type="ECO:0000256" key="2">
    <source>
        <dbReference type="ARBA" id="ARBA00022475"/>
    </source>
</evidence>
<evidence type="ECO:0000256" key="4">
    <source>
        <dbReference type="ARBA" id="ARBA00022519"/>
    </source>
</evidence>
<dbReference type="AlphaFoldDB" id="A0A3B1CQX8"/>